<dbReference type="Pfam" id="PF06850">
    <property type="entry name" value="PHB_depo_C"/>
    <property type="match status" value="1"/>
</dbReference>
<keyword evidence="3" id="KW-1185">Reference proteome</keyword>
<dbReference type="RefSeq" id="WP_068948777.1">
    <property type="nucleotide sequence ID" value="NZ_CP015922.1"/>
</dbReference>
<dbReference type="Proteomes" id="UP000078463">
    <property type="component" value="Chromosome"/>
</dbReference>
<dbReference type="InterPro" id="IPR029058">
    <property type="entry name" value="AB_hydrolase_fold"/>
</dbReference>
<evidence type="ECO:0000313" key="2">
    <source>
        <dbReference type="EMBL" id="ANI99769.1"/>
    </source>
</evidence>
<dbReference type="PIRSF" id="PIRSF020818">
    <property type="entry name" value="PHB_depoly_PhaZ"/>
    <property type="match status" value="1"/>
</dbReference>
<dbReference type="EMBL" id="CP015922">
    <property type="protein sequence ID" value="ANI99769.1"/>
    <property type="molecule type" value="Genomic_DNA"/>
</dbReference>
<reference evidence="3" key="1">
    <citation type="submission" date="2016-05" db="EMBL/GenBank/DDBJ databases">
        <title>Polynucleobacter sp. QLW-P1FAT50C-4 genome.</title>
        <authorList>
            <person name="Hahn M.W."/>
        </authorList>
    </citation>
    <scope>NUCLEOTIDE SEQUENCE [LARGE SCALE GENOMIC DNA]</scope>
    <source>
        <strain evidence="3">QLW-P1FAT50C-4</strain>
    </source>
</reference>
<evidence type="ECO:0000313" key="3">
    <source>
        <dbReference type="Proteomes" id="UP000078463"/>
    </source>
</evidence>
<dbReference type="AlphaFoldDB" id="A0A191UFH3"/>
<dbReference type="NCBIfam" id="TIGR01849">
    <property type="entry name" value="PHB_depoly_PhaZ"/>
    <property type="match status" value="1"/>
</dbReference>
<feature type="domain" description="PHB de-polymerase C-terminal" evidence="1">
    <location>
        <begin position="203"/>
        <end position="403"/>
    </location>
</feature>
<dbReference type="InterPro" id="IPR009656">
    <property type="entry name" value="PHB_depo_C"/>
</dbReference>
<dbReference type="KEGG" id="pwu:A8O14_06600"/>
<dbReference type="PANTHER" id="PTHR36837:SF4">
    <property type="entry name" value="BLR0908 PROTEIN"/>
    <property type="match status" value="1"/>
</dbReference>
<proteinExistence type="predicted"/>
<evidence type="ECO:0000259" key="1">
    <source>
        <dbReference type="Pfam" id="PF06850"/>
    </source>
</evidence>
<dbReference type="PANTHER" id="PTHR36837">
    <property type="entry name" value="POLY(3-HYDROXYALKANOATE) POLYMERASE SUBUNIT PHAC"/>
    <property type="match status" value="1"/>
</dbReference>
<dbReference type="InterPro" id="IPR010915">
    <property type="entry name" value="PHB_depoly_PhaZ"/>
</dbReference>
<organism evidence="2 3">
    <name type="scientific">Polynucleobacter wuianus</name>
    <dbReference type="NCBI Taxonomy" id="1743168"/>
    <lineage>
        <taxon>Bacteria</taxon>
        <taxon>Pseudomonadati</taxon>
        <taxon>Pseudomonadota</taxon>
        <taxon>Betaproteobacteria</taxon>
        <taxon>Burkholderiales</taxon>
        <taxon>Burkholderiaceae</taxon>
        <taxon>Polynucleobacter</taxon>
    </lineage>
</organism>
<dbReference type="InterPro" id="IPR051321">
    <property type="entry name" value="PHA/PHB_synthase"/>
</dbReference>
<dbReference type="STRING" id="1743168.A8O14_06600"/>
<accession>A0A191UFH3</accession>
<dbReference type="SUPFAM" id="SSF53474">
    <property type="entry name" value="alpha/beta-Hydrolases"/>
    <property type="match status" value="1"/>
</dbReference>
<sequence length="405" mass="45582">MMYKAYQTFSNLHDPIRLFAKASERVSNNWFGNFTLNPMQRLAAHYEQISLLGFTHTRPDFKIDAVLDSFGVEQAVSEELVNSTHFCNLVRFTKLGIEGQPKILLVAPMSGHFATLLAGTIKTLLRDHDVYVTDWLNIRDIPLSCGEFDFDSYVEHIINFLKIIGPQTHLMAVCQPTVACLAATAIMSEDKSPYVPASLTLMAGPIDVSQSPTKVNELATSKPISWFEEKLIGIIPGQFNGTGRKVYPGFLQLMAFMSMNPDRHAESFRKLYDYRISGETEKADAIHDFYEEYFAIMDLSAPFYLETIQKVFMDRDLAMGKLTYQGRLVNPKLIKKTFLLTVEGERDDICGIGQTLAAQDLCSGLPGYMKSHHLQAGVGHYGVFNGKRWDGQIYPVVRNHIQSAL</sequence>
<protein>
    <submittedName>
        <fullName evidence="2">Poly(3-hydroxybutyrate) depolymerase</fullName>
    </submittedName>
</protein>
<name>A0A191UFH3_9BURK</name>
<gene>
    <name evidence="2" type="ORF">A8O14_06600</name>
</gene>